<keyword evidence="1 4" id="KW-0420">Kringle</keyword>
<dbReference type="InterPro" id="IPR013806">
    <property type="entry name" value="Kringle-like"/>
</dbReference>
<protein>
    <submittedName>
        <fullName evidence="6">HGF protein</fullName>
    </submittedName>
</protein>
<dbReference type="PANTHER" id="PTHR24261:SF7">
    <property type="entry name" value="KRINGLE DOMAIN-CONTAINING PROTEIN"/>
    <property type="match status" value="1"/>
</dbReference>
<feature type="domain" description="Kringle" evidence="5">
    <location>
        <begin position="42"/>
        <end position="114"/>
    </location>
</feature>
<comment type="caution">
    <text evidence="4">Lacks conserved residue(s) required for the propagation of feature annotation.</text>
</comment>
<dbReference type="Pfam" id="PF00051">
    <property type="entry name" value="Kringle"/>
    <property type="match status" value="1"/>
</dbReference>
<evidence type="ECO:0000259" key="5">
    <source>
        <dbReference type="PROSITE" id="PS50070"/>
    </source>
</evidence>
<dbReference type="SMART" id="SM00270">
    <property type="entry name" value="ChtBD1"/>
    <property type="match status" value="1"/>
</dbReference>
<dbReference type="PANTHER" id="PTHR24261">
    <property type="entry name" value="PLASMINOGEN-RELATED"/>
    <property type="match status" value="1"/>
</dbReference>
<evidence type="ECO:0000313" key="7">
    <source>
        <dbReference type="Proteomes" id="UP000838412"/>
    </source>
</evidence>
<evidence type="ECO:0000256" key="4">
    <source>
        <dbReference type="PROSITE-ProRule" id="PRU00121"/>
    </source>
</evidence>
<keyword evidence="7" id="KW-1185">Reference proteome</keyword>
<evidence type="ECO:0000256" key="1">
    <source>
        <dbReference type="ARBA" id="ARBA00022572"/>
    </source>
</evidence>
<accession>A0A8J9V916</accession>
<keyword evidence="3" id="KW-1015">Disulfide bond</keyword>
<dbReference type="InterPro" id="IPR036861">
    <property type="entry name" value="Endochitinase-like_sf"/>
</dbReference>
<dbReference type="GO" id="GO:0005615">
    <property type="term" value="C:extracellular space"/>
    <property type="evidence" value="ECO:0007669"/>
    <property type="project" value="TreeGrafter"/>
</dbReference>
<dbReference type="Gene3D" id="2.40.20.10">
    <property type="entry name" value="Plasminogen Kringle 4"/>
    <property type="match status" value="1"/>
</dbReference>
<dbReference type="OrthoDB" id="5917794at2759"/>
<evidence type="ECO:0000256" key="3">
    <source>
        <dbReference type="ARBA" id="ARBA00023157"/>
    </source>
</evidence>
<organism evidence="6 7">
    <name type="scientific">Branchiostoma lanceolatum</name>
    <name type="common">Common lancelet</name>
    <name type="synonym">Amphioxus lanceolatum</name>
    <dbReference type="NCBI Taxonomy" id="7740"/>
    <lineage>
        <taxon>Eukaryota</taxon>
        <taxon>Metazoa</taxon>
        <taxon>Chordata</taxon>
        <taxon>Cephalochordata</taxon>
        <taxon>Leptocardii</taxon>
        <taxon>Amphioxiformes</taxon>
        <taxon>Branchiostomatidae</taxon>
        <taxon>Branchiostoma</taxon>
    </lineage>
</organism>
<dbReference type="EMBL" id="OV696686">
    <property type="protein sequence ID" value="CAH1230498.1"/>
    <property type="molecule type" value="Genomic_DNA"/>
</dbReference>
<dbReference type="SMART" id="SM00130">
    <property type="entry name" value="KR"/>
    <property type="match status" value="1"/>
</dbReference>
<dbReference type="InterPro" id="IPR001002">
    <property type="entry name" value="Chitin-bd_1"/>
</dbReference>
<proteinExistence type="predicted"/>
<dbReference type="InterPro" id="IPR000001">
    <property type="entry name" value="Kringle"/>
</dbReference>
<dbReference type="InterPro" id="IPR018056">
    <property type="entry name" value="Kringle_CS"/>
</dbReference>
<dbReference type="GO" id="GO:0005102">
    <property type="term" value="F:signaling receptor binding"/>
    <property type="evidence" value="ECO:0007669"/>
    <property type="project" value="TreeGrafter"/>
</dbReference>
<dbReference type="SUPFAM" id="SSF57440">
    <property type="entry name" value="Kringle-like"/>
    <property type="match status" value="1"/>
</dbReference>
<dbReference type="CDD" id="cd00108">
    <property type="entry name" value="KR"/>
    <property type="match status" value="1"/>
</dbReference>
<evidence type="ECO:0000313" key="6">
    <source>
        <dbReference type="EMBL" id="CAH1230498.1"/>
    </source>
</evidence>
<name>A0A8J9V916_BRALA</name>
<sequence length="176" mass="19686">MYAFVGAPQFCNAAYRDQNALQRMTDVSVESLDKTGCTGKPHGSDYRGNISVTRSGKTCQRWDVDFPHHHYYGPEEYAELAENYCRNPGGIAPGLWCYITDPSTRWEYCINPTCPTGIVEMWRYDGRCGMSFPASEATPGECNPYSSKPCCSAYGWCGNGSIYCSCVNCVHYRAKK</sequence>
<dbReference type="AlphaFoldDB" id="A0A8J9V916"/>
<reference evidence="6" key="1">
    <citation type="submission" date="2022-01" db="EMBL/GenBank/DDBJ databases">
        <authorList>
            <person name="Braso-Vives M."/>
        </authorList>
    </citation>
    <scope>NUCLEOTIDE SEQUENCE</scope>
</reference>
<dbReference type="GO" id="GO:0004175">
    <property type="term" value="F:endopeptidase activity"/>
    <property type="evidence" value="ECO:0007669"/>
    <property type="project" value="TreeGrafter"/>
</dbReference>
<dbReference type="InterPro" id="IPR038178">
    <property type="entry name" value="Kringle_sf"/>
</dbReference>
<dbReference type="PRINTS" id="PR00018">
    <property type="entry name" value="KRINGLE"/>
</dbReference>
<dbReference type="FunFam" id="2.40.20.10:FF:000024">
    <property type="entry name" value="Uncharacterized protein"/>
    <property type="match status" value="1"/>
</dbReference>
<dbReference type="Gene3D" id="3.30.60.10">
    <property type="entry name" value="Endochitinase-like"/>
    <property type="match status" value="1"/>
</dbReference>
<evidence type="ECO:0000256" key="2">
    <source>
        <dbReference type="ARBA" id="ARBA00022669"/>
    </source>
</evidence>
<dbReference type="PROSITE" id="PS00021">
    <property type="entry name" value="KRINGLE_1"/>
    <property type="match status" value="1"/>
</dbReference>
<gene>
    <name evidence="6" type="primary">HGF</name>
    <name evidence="6" type="ORF">BLAG_LOCUS1062</name>
</gene>
<dbReference type="GO" id="GO:0008061">
    <property type="term" value="F:chitin binding"/>
    <property type="evidence" value="ECO:0007669"/>
    <property type="project" value="UniProtKB-KW"/>
</dbReference>
<keyword evidence="2" id="KW-0147">Chitin-binding</keyword>
<dbReference type="Proteomes" id="UP000838412">
    <property type="component" value="Chromosome 1"/>
</dbReference>
<dbReference type="InterPro" id="IPR050759">
    <property type="entry name" value="Serine_protease_kringle"/>
</dbReference>
<dbReference type="PROSITE" id="PS50070">
    <property type="entry name" value="KRINGLE_2"/>
    <property type="match status" value="1"/>
</dbReference>